<dbReference type="VEuPathDB" id="FungiDB:ATEG_06497"/>
<dbReference type="InterPro" id="IPR051236">
    <property type="entry name" value="HAT_RTT109-like"/>
</dbReference>
<protein>
    <submittedName>
        <fullName evidence="2">Altered inheritance of mitochondria protein 6 homolog ARB_06966</fullName>
    </submittedName>
</protein>
<keyword evidence="3" id="KW-1185">Reference proteome</keyword>
<comment type="similarity">
    <text evidence="1">Belongs to the AIM6 family.</text>
</comment>
<dbReference type="PANTHER" id="PTHR31571">
    <property type="entry name" value="ALTERED INHERITANCE OF MITOCHONDRIA PROTEIN 6"/>
    <property type="match status" value="1"/>
</dbReference>
<evidence type="ECO:0000313" key="3">
    <source>
        <dbReference type="Proteomes" id="UP000452235"/>
    </source>
</evidence>
<dbReference type="GO" id="GO:0006629">
    <property type="term" value="P:lipid metabolic process"/>
    <property type="evidence" value="ECO:0007669"/>
    <property type="project" value="InterPro"/>
</dbReference>
<gene>
    <name evidence="2" type="ORF">ATEIFO6365_0008024900</name>
</gene>
<dbReference type="GO" id="GO:0008081">
    <property type="term" value="F:phosphoric diester hydrolase activity"/>
    <property type="evidence" value="ECO:0007669"/>
    <property type="project" value="InterPro"/>
</dbReference>
<evidence type="ECO:0000313" key="2">
    <source>
        <dbReference type="EMBL" id="GFF18305.1"/>
    </source>
</evidence>
<accession>A0A5M3Z634</accession>
<organism evidence="2 3">
    <name type="scientific">Aspergillus terreus</name>
    <dbReference type="NCBI Taxonomy" id="33178"/>
    <lineage>
        <taxon>Eukaryota</taxon>
        <taxon>Fungi</taxon>
        <taxon>Dikarya</taxon>
        <taxon>Ascomycota</taxon>
        <taxon>Pezizomycotina</taxon>
        <taxon>Eurotiomycetes</taxon>
        <taxon>Eurotiomycetidae</taxon>
        <taxon>Eurotiales</taxon>
        <taxon>Aspergillaceae</taxon>
        <taxon>Aspergillus</taxon>
        <taxon>Aspergillus subgen. Circumdati</taxon>
    </lineage>
</organism>
<comment type="caution">
    <text evidence="2">The sequence shown here is derived from an EMBL/GenBank/DDBJ whole genome shotgun (WGS) entry which is preliminary data.</text>
</comment>
<proteinExistence type="inferred from homology"/>
<dbReference type="Proteomes" id="UP000452235">
    <property type="component" value="Unassembled WGS sequence"/>
</dbReference>
<evidence type="ECO:0000256" key="1">
    <source>
        <dbReference type="ARBA" id="ARBA00008858"/>
    </source>
</evidence>
<dbReference type="EMBL" id="BLJY01000008">
    <property type="protein sequence ID" value="GFF18305.1"/>
    <property type="molecule type" value="Genomic_DNA"/>
</dbReference>
<name>A0A5M3Z634_ASPTE</name>
<sequence length="316" mass="34886">MSLRSLLVVASAASLVLSGTAAGMSSELQSVLKNTHRGDEYKYPTDFTRGIMPIPVHSHNDYWRDIPFYTGLSKGCISTEADVWLYDGTLYVGHDESSLTEERTLESLYINPMLDVLKWQNPQTPFVTSPTKNGVFDTDPSQTLYFFIDAKTAGRETFEAVIAALQPLRDHGYLTTLKDNKTITYGAVTVIGTGNTPLEMVGPVADRDYFFDAHLDTLDNPENSGITSLISPIASTSFTSAIGAVRLGEDDDVLTAQQLDTLRSQMKNAKAKGIGARYWGTPYYPIRTRNALWRTLLREGVTLLNADDLEAAADYF</sequence>
<dbReference type="OrthoDB" id="4153866at2759"/>
<dbReference type="PANTHER" id="PTHR31571:SF5">
    <property type="entry name" value="ALTERED INHERITANCE OF MITOCHONDRIA PROTEIN 6"/>
    <property type="match status" value="1"/>
</dbReference>
<dbReference type="SUPFAM" id="SSF51695">
    <property type="entry name" value="PLC-like phosphodiesterases"/>
    <property type="match status" value="1"/>
</dbReference>
<dbReference type="AlphaFoldDB" id="A0A5M3Z634"/>
<dbReference type="InterPro" id="IPR017946">
    <property type="entry name" value="PLC-like_Pdiesterase_TIM-brl"/>
</dbReference>
<reference evidence="2 3" key="1">
    <citation type="submission" date="2020-01" db="EMBL/GenBank/DDBJ databases">
        <title>Aspergillus terreus IFO 6365 whole genome shotgun sequence.</title>
        <authorList>
            <person name="Kanamasa S."/>
            <person name="Takahashi H."/>
        </authorList>
    </citation>
    <scope>NUCLEOTIDE SEQUENCE [LARGE SCALE GENOMIC DNA]</scope>
    <source>
        <strain evidence="2 3">IFO 6365</strain>
    </source>
</reference>